<evidence type="ECO:0000313" key="2">
    <source>
        <dbReference type="Proteomes" id="UP000001982"/>
    </source>
</evidence>
<dbReference type="STRING" id="318161.Sden_2154"/>
<organism evidence="1 2">
    <name type="scientific">Shewanella denitrificans (strain OS217 / ATCC BAA-1090 / DSM 15013)</name>
    <dbReference type="NCBI Taxonomy" id="318161"/>
    <lineage>
        <taxon>Bacteria</taxon>
        <taxon>Pseudomonadati</taxon>
        <taxon>Pseudomonadota</taxon>
        <taxon>Gammaproteobacteria</taxon>
        <taxon>Alteromonadales</taxon>
        <taxon>Shewanellaceae</taxon>
        <taxon>Shewanella</taxon>
    </lineage>
</organism>
<dbReference type="eggNOG" id="COG0810">
    <property type="taxonomic scope" value="Bacteria"/>
</dbReference>
<name>Q12M90_SHEDO</name>
<dbReference type="Gene3D" id="3.30.1150.10">
    <property type="match status" value="1"/>
</dbReference>
<evidence type="ECO:0008006" key="3">
    <source>
        <dbReference type="Google" id="ProtNLM"/>
    </source>
</evidence>
<dbReference type="OrthoDB" id="5768557at2"/>
<sequence>MYLFSLLVVGGLMLVLIANNRAPLTAPEQFMVRPLEVVATLPPPKPPASVSRAMAKPTLQLDLSLQGEGPSLTLSPIKLKLQKPALSTPNIEPRVPEFDSEQLSIELNGFAINELDGQPRLLTPVRIEFTSEMKRDGVREILVKLHVVIDISGKVHLKAIKDNPYPKLNYGLKQLIARARFSAPKRQGKPVQAEFIWPLMLKN</sequence>
<dbReference type="KEGG" id="sdn:Sden_2154"/>
<gene>
    <name evidence="1" type="ordered locus">Sden_2154</name>
</gene>
<keyword evidence="2" id="KW-1185">Reference proteome</keyword>
<dbReference type="AlphaFoldDB" id="Q12M90"/>
<dbReference type="HOGENOM" id="CLU_108959_0_0_6"/>
<reference evidence="1 2" key="1">
    <citation type="submission" date="2006-03" db="EMBL/GenBank/DDBJ databases">
        <title>Complete sequence of Shewanella denitrificans OS217.</title>
        <authorList>
            <consortium name="US DOE Joint Genome Institute"/>
            <person name="Copeland A."/>
            <person name="Lucas S."/>
            <person name="Lapidus A."/>
            <person name="Barry K."/>
            <person name="Detter J.C."/>
            <person name="Glavina del Rio T."/>
            <person name="Hammon N."/>
            <person name="Israni S."/>
            <person name="Dalin E."/>
            <person name="Tice H."/>
            <person name="Pitluck S."/>
            <person name="Brettin T."/>
            <person name="Bruce D."/>
            <person name="Han C."/>
            <person name="Tapia R."/>
            <person name="Gilna P."/>
            <person name="Kiss H."/>
            <person name="Schmutz J."/>
            <person name="Larimer F."/>
            <person name="Land M."/>
            <person name="Hauser L."/>
            <person name="Kyrpides N."/>
            <person name="Lykidis A."/>
            <person name="Richardson P."/>
        </authorList>
    </citation>
    <scope>NUCLEOTIDE SEQUENCE [LARGE SCALE GENOMIC DNA]</scope>
    <source>
        <strain evidence="2">OS217 / ATCC BAA-1090 / DSM 15013</strain>
    </source>
</reference>
<protein>
    <recommendedName>
        <fullName evidence="3">TonB C-terminal domain-containing protein</fullName>
    </recommendedName>
</protein>
<accession>Q12M90</accession>
<evidence type="ECO:0000313" key="1">
    <source>
        <dbReference type="EMBL" id="ABE55436.1"/>
    </source>
</evidence>
<dbReference type="EMBL" id="CP000302">
    <property type="protein sequence ID" value="ABE55436.1"/>
    <property type="molecule type" value="Genomic_DNA"/>
</dbReference>
<proteinExistence type="predicted"/>
<dbReference type="Proteomes" id="UP000001982">
    <property type="component" value="Chromosome"/>
</dbReference>
<dbReference type="RefSeq" id="WP_011496591.1">
    <property type="nucleotide sequence ID" value="NC_007954.1"/>
</dbReference>